<feature type="active site" description="Proton donor/acceptor" evidence="7">
    <location>
        <position position="428"/>
    </location>
</feature>
<dbReference type="PANTHER" id="PTHR41533:SF2">
    <property type="entry name" value="BLR7131 PROTEIN"/>
    <property type="match status" value="1"/>
</dbReference>
<evidence type="ECO:0000256" key="4">
    <source>
        <dbReference type="ARBA" id="ARBA00022960"/>
    </source>
</evidence>
<sequence>MTNKFNRRSTLQLLAAGAASTALPFFGAGRANAAVTALKQSIAEQAAKDKGLAEFYRGRGFEPIFVGRSDGRRRNALLKAFASAQDHGLPEARYGGGELKALFKKRLDARSAGQVEIMAAQRMLQYADDMRSGAINPRKVDSTIVIDVARYDRASTLDAFAGSNPSSFLKKLSPRSPEYLRLQKEKIRLEKLIGRGGWGPKVQAKSLKLGQSDGAVVQLRNRLIAMGYMRRSASKTYDAKLQNGVAQFQVKHGLNPDGIAGKGTLAEINKQAPDRLAQIIVAMERQRWNNRALGKKYVWVNIPDYHVDIMENGKSTFRSRVVVGKNTSDRRTPEFSDTMEFMVINPSWYVPRSIVTKEYLPLMQKNPNAQNQLQIIGSNGKPVSRSAVNFRQYNEKTFPYSMKQPPSKGNALGLVKFMFPNKYNIYLHDTPAKKLFGRETRAYSHGCVRVHKPFEFAYALLSAQERDPESFFKKMLGTGKERTVNLAKPLPVHLSYYTAWVDAKGRANYRRDVYNRDAKIFAALQAAGVSLRAAKG</sequence>
<feature type="domain" description="L,D-TPase catalytic" evidence="9">
    <location>
        <begin position="296"/>
        <end position="472"/>
    </location>
</feature>
<feature type="signal peptide" evidence="8">
    <location>
        <begin position="1"/>
        <end position="33"/>
    </location>
</feature>
<dbReference type="CDD" id="cd16913">
    <property type="entry name" value="YkuD_like"/>
    <property type="match status" value="1"/>
</dbReference>
<dbReference type="GO" id="GO:0004180">
    <property type="term" value="F:carboxypeptidase activity"/>
    <property type="evidence" value="ECO:0007669"/>
    <property type="project" value="UniProtKB-ARBA"/>
</dbReference>
<dbReference type="PROSITE" id="PS51318">
    <property type="entry name" value="TAT"/>
    <property type="match status" value="1"/>
</dbReference>
<evidence type="ECO:0000256" key="8">
    <source>
        <dbReference type="SAM" id="SignalP"/>
    </source>
</evidence>
<comment type="pathway">
    <text evidence="1 7">Cell wall biogenesis; peptidoglycan biosynthesis.</text>
</comment>
<evidence type="ECO:0000313" key="10">
    <source>
        <dbReference type="EMBL" id="GFE66779.1"/>
    </source>
</evidence>
<keyword evidence="3" id="KW-0808">Transferase</keyword>
<dbReference type="Pfam" id="PF03734">
    <property type="entry name" value="YkuD"/>
    <property type="match status" value="1"/>
</dbReference>
<dbReference type="UniPathway" id="UPA00219"/>
<dbReference type="PROSITE" id="PS52029">
    <property type="entry name" value="LD_TPASE"/>
    <property type="match status" value="1"/>
</dbReference>
<dbReference type="InterPro" id="IPR038063">
    <property type="entry name" value="Transpep_catalytic_dom"/>
</dbReference>
<evidence type="ECO:0000256" key="7">
    <source>
        <dbReference type="PROSITE-ProRule" id="PRU01373"/>
    </source>
</evidence>
<keyword evidence="11" id="KW-1185">Reference proteome</keyword>
<dbReference type="AlphaFoldDB" id="A0A6N6JMT9"/>
<keyword evidence="4 7" id="KW-0133">Cell shape</keyword>
<evidence type="ECO:0000259" key="9">
    <source>
        <dbReference type="PROSITE" id="PS52029"/>
    </source>
</evidence>
<dbReference type="InterPro" id="IPR045380">
    <property type="entry name" value="LD_TPept_scaffold_dom"/>
</dbReference>
<dbReference type="RefSeq" id="WP_159810136.1">
    <property type="nucleotide sequence ID" value="NZ_BLJE01000006.1"/>
</dbReference>
<protein>
    <submittedName>
        <fullName evidence="10">Murein L,D-transpeptidase</fullName>
    </submittedName>
</protein>
<dbReference type="GO" id="GO:0016740">
    <property type="term" value="F:transferase activity"/>
    <property type="evidence" value="ECO:0007669"/>
    <property type="project" value="UniProtKB-KW"/>
</dbReference>
<dbReference type="Proteomes" id="UP000436822">
    <property type="component" value="Unassembled WGS sequence"/>
</dbReference>
<evidence type="ECO:0000256" key="6">
    <source>
        <dbReference type="ARBA" id="ARBA00023316"/>
    </source>
</evidence>
<dbReference type="OrthoDB" id="9778545at2"/>
<dbReference type="PANTHER" id="PTHR41533">
    <property type="entry name" value="L,D-TRANSPEPTIDASE HI_1667-RELATED"/>
    <property type="match status" value="1"/>
</dbReference>
<evidence type="ECO:0000313" key="11">
    <source>
        <dbReference type="Proteomes" id="UP000436822"/>
    </source>
</evidence>
<dbReference type="Pfam" id="PF01471">
    <property type="entry name" value="PG_binding_1"/>
    <property type="match status" value="1"/>
</dbReference>
<keyword evidence="5 7" id="KW-0573">Peptidoglycan synthesis</keyword>
<keyword evidence="8" id="KW-0732">Signal</keyword>
<dbReference type="InterPro" id="IPR036366">
    <property type="entry name" value="PGBDSf"/>
</dbReference>
<evidence type="ECO:0000256" key="5">
    <source>
        <dbReference type="ARBA" id="ARBA00022984"/>
    </source>
</evidence>
<dbReference type="InterPro" id="IPR036365">
    <property type="entry name" value="PGBD-like_sf"/>
</dbReference>
<comment type="caution">
    <text evidence="10">The sequence shown here is derived from an EMBL/GenBank/DDBJ whole genome shotgun (WGS) entry which is preliminary data.</text>
</comment>
<dbReference type="Gene3D" id="2.40.440.10">
    <property type="entry name" value="L,D-transpeptidase catalytic domain-like"/>
    <property type="match status" value="1"/>
</dbReference>
<reference evidence="10 11" key="1">
    <citation type="submission" date="2019-12" db="EMBL/GenBank/DDBJ databases">
        <title>Litoreibacter badius sp. nov., a novel bacteriochlorophyll a-containing bacterium in the genus Litoreibacter.</title>
        <authorList>
            <person name="Kanamuro M."/>
            <person name="Takabe Y."/>
            <person name="Mori K."/>
            <person name="Takaichi S."/>
            <person name="Hanada S."/>
        </authorList>
    </citation>
    <scope>NUCLEOTIDE SEQUENCE [LARGE SCALE GENOMIC DNA]</scope>
    <source>
        <strain evidence="10 11">K6</strain>
    </source>
</reference>
<accession>A0A6N6JMT9</accession>
<dbReference type="Gene3D" id="1.10.101.10">
    <property type="entry name" value="PGBD-like superfamily/PGBD"/>
    <property type="match status" value="1"/>
</dbReference>
<proteinExistence type="inferred from homology"/>
<dbReference type="GO" id="GO:0008360">
    <property type="term" value="P:regulation of cell shape"/>
    <property type="evidence" value="ECO:0007669"/>
    <property type="project" value="UniProtKB-UniRule"/>
</dbReference>
<dbReference type="SUPFAM" id="SSF141523">
    <property type="entry name" value="L,D-transpeptidase catalytic domain-like"/>
    <property type="match status" value="1"/>
</dbReference>
<evidence type="ECO:0000256" key="1">
    <source>
        <dbReference type="ARBA" id="ARBA00004752"/>
    </source>
</evidence>
<comment type="similarity">
    <text evidence="2">Belongs to the YkuD family.</text>
</comment>
<dbReference type="InterPro" id="IPR002477">
    <property type="entry name" value="Peptidoglycan-bd-like"/>
</dbReference>
<feature type="active site" description="Nucleophile" evidence="7">
    <location>
        <position position="447"/>
    </location>
</feature>
<feature type="chain" id="PRO_5027100853" evidence="8">
    <location>
        <begin position="34"/>
        <end position="536"/>
    </location>
</feature>
<keyword evidence="6 7" id="KW-0961">Cell wall biogenesis/degradation</keyword>
<dbReference type="GO" id="GO:0071555">
    <property type="term" value="P:cell wall organization"/>
    <property type="evidence" value="ECO:0007669"/>
    <property type="project" value="UniProtKB-UniRule"/>
</dbReference>
<dbReference type="InterPro" id="IPR006311">
    <property type="entry name" value="TAT_signal"/>
</dbReference>
<evidence type="ECO:0000256" key="2">
    <source>
        <dbReference type="ARBA" id="ARBA00005992"/>
    </source>
</evidence>
<evidence type="ECO:0000256" key="3">
    <source>
        <dbReference type="ARBA" id="ARBA00022679"/>
    </source>
</evidence>
<dbReference type="InterPro" id="IPR052905">
    <property type="entry name" value="LD-transpeptidase_YkuD-like"/>
</dbReference>
<dbReference type="SUPFAM" id="SSF47090">
    <property type="entry name" value="PGBD-like"/>
    <property type="match status" value="1"/>
</dbReference>
<organism evidence="10 11">
    <name type="scientific">Litoreibacter roseus</name>
    <dbReference type="NCBI Taxonomy" id="2601869"/>
    <lineage>
        <taxon>Bacteria</taxon>
        <taxon>Pseudomonadati</taxon>
        <taxon>Pseudomonadota</taxon>
        <taxon>Alphaproteobacteria</taxon>
        <taxon>Rhodobacterales</taxon>
        <taxon>Roseobacteraceae</taxon>
        <taxon>Litoreibacter</taxon>
    </lineage>
</organism>
<dbReference type="GO" id="GO:0009252">
    <property type="term" value="P:peptidoglycan biosynthetic process"/>
    <property type="evidence" value="ECO:0007669"/>
    <property type="project" value="UniProtKB-UniPathway"/>
</dbReference>
<dbReference type="InterPro" id="IPR005490">
    <property type="entry name" value="LD_TPept_cat_dom"/>
</dbReference>
<gene>
    <name evidence="10" type="ORF">KIN_38530</name>
</gene>
<name>A0A6N6JMT9_9RHOB</name>
<dbReference type="Pfam" id="PF20142">
    <property type="entry name" value="Scaffold"/>
    <property type="match status" value="1"/>
</dbReference>
<dbReference type="EMBL" id="BLJE01000006">
    <property type="protein sequence ID" value="GFE66779.1"/>
    <property type="molecule type" value="Genomic_DNA"/>
</dbReference>